<dbReference type="Pfam" id="PF00685">
    <property type="entry name" value="Sulfotransfer_1"/>
    <property type="match status" value="1"/>
</dbReference>
<dbReference type="InterPro" id="IPR027417">
    <property type="entry name" value="P-loop_NTPase"/>
</dbReference>
<dbReference type="RefSeq" id="WP_189114972.1">
    <property type="nucleotide sequence ID" value="NZ_BMQC01000010.1"/>
</dbReference>
<protein>
    <submittedName>
        <fullName evidence="5">Glycolipid sulfotransferase</fullName>
    </submittedName>
</protein>
<evidence type="ECO:0000256" key="1">
    <source>
        <dbReference type="ARBA" id="ARBA00005771"/>
    </source>
</evidence>
<reference evidence="5" key="1">
    <citation type="journal article" date="2014" name="Int. J. Syst. Evol. Microbiol.">
        <title>Complete genome sequence of Corynebacterium casei LMG S-19264T (=DSM 44701T), isolated from a smear-ripened cheese.</title>
        <authorList>
            <consortium name="US DOE Joint Genome Institute (JGI-PGF)"/>
            <person name="Walter F."/>
            <person name="Albersmeier A."/>
            <person name="Kalinowski J."/>
            <person name="Ruckert C."/>
        </authorList>
    </citation>
    <scope>NUCLEOTIDE SEQUENCE</scope>
    <source>
        <strain evidence="5">JCM 3091</strain>
    </source>
</reference>
<dbReference type="EMBL" id="BMQC01000010">
    <property type="protein sequence ID" value="GGK35525.1"/>
    <property type="molecule type" value="Genomic_DNA"/>
</dbReference>
<comment type="similarity">
    <text evidence="1">Belongs to the sulfotransferase 1 family.</text>
</comment>
<organism evidence="5 6">
    <name type="scientific">Pilimelia terevasa</name>
    <dbReference type="NCBI Taxonomy" id="53372"/>
    <lineage>
        <taxon>Bacteria</taxon>
        <taxon>Bacillati</taxon>
        <taxon>Actinomycetota</taxon>
        <taxon>Actinomycetes</taxon>
        <taxon>Micromonosporales</taxon>
        <taxon>Micromonosporaceae</taxon>
        <taxon>Pilimelia</taxon>
    </lineage>
</organism>
<dbReference type="Proteomes" id="UP000662200">
    <property type="component" value="Unassembled WGS sequence"/>
</dbReference>
<feature type="domain" description="Sulfotransferase" evidence="4">
    <location>
        <begin position="23"/>
        <end position="276"/>
    </location>
</feature>
<dbReference type="AlphaFoldDB" id="A0A8J3BTT6"/>
<accession>A0A8J3BTT6</accession>
<reference evidence="5" key="2">
    <citation type="submission" date="2020-09" db="EMBL/GenBank/DDBJ databases">
        <authorList>
            <person name="Sun Q."/>
            <person name="Ohkuma M."/>
        </authorList>
    </citation>
    <scope>NUCLEOTIDE SEQUENCE</scope>
    <source>
        <strain evidence="5">JCM 3091</strain>
    </source>
</reference>
<evidence type="ECO:0000259" key="4">
    <source>
        <dbReference type="Pfam" id="PF00685"/>
    </source>
</evidence>
<sequence length="308" mass="33078">MPPRRVTSFSDSARWAGFAHRPGDIVISTPAKCGTTWTQMLVALLVFQRPRLPAPLTALSPWLDMTALPAAQVHAALAAQRHRRFIKTHTPLSGLPLRADVTYIVVGRDPRDVMVSLEHHLANLDPAAVERVFGFAPPAPPAPDARVALWIDGAPHADGEAPQGLPGVVDHLADAWARRDAPHVVLLHYADLSRDLGGAMRALARRLDIAVPPERWPELVAAASLAAMRDRAAEMVPDERLGMFTDAGRFFRRGTCGQWRDVFTAADLARYDARLAALTADAGPGLREWLHHGSGGPGAAPDGPAAAG</sequence>
<dbReference type="GO" id="GO:0008146">
    <property type="term" value="F:sulfotransferase activity"/>
    <property type="evidence" value="ECO:0007669"/>
    <property type="project" value="InterPro"/>
</dbReference>
<evidence type="ECO:0000256" key="2">
    <source>
        <dbReference type="ARBA" id="ARBA00022679"/>
    </source>
</evidence>
<keyword evidence="2" id="KW-0808">Transferase</keyword>
<comment type="caution">
    <text evidence="5">The sequence shown here is derived from an EMBL/GenBank/DDBJ whole genome shotgun (WGS) entry which is preliminary data.</text>
</comment>
<evidence type="ECO:0000313" key="6">
    <source>
        <dbReference type="Proteomes" id="UP000662200"/>
    </source>
</evidence>
<dbReference type="PANTHER" id="PTHR11783">
    <property type="entry name" value="SULFOTRANSFERASE SULT"/>
    <property type="match status" value="1"/>
</dbReference>
<dbReference type="Gene3D" id="3.40.50.300">
    <property type="entry name" value="P-loop containing nucleotide triphosphate hydrolases"/>
    <property type="match status" value="1"/>
</dbReference>
<keyword evidence="6" id="KW-1185">Reference proteome</keyword>
<gene>
    <name evidence="5" type="ORF">GCM10010124_30260</name>
</gene>
<evidence type="ECO:0000256" key="3">
    <source>
        <dbReference type="SAM" id="MobiDB-lite"/>
    </source>
</evidence>
<proteinExistence type="inferred from homology"/>
<dbReference type="SUPFAM" id="SSF52540">
    <property type="entry name" value="P-loop containing nucleoside triphosphate hydrolases"/>
    <property type="match status" value="1"/>
</dbReference>
<name>A0A8J3BTT6_9ACTN</name>
<feature type="compositionally biased region" description="Low complexity" evidence="3">
    <location>
        <begin position="299"/>
        <end position="308"/>
    </location>
</feature>
<dbReference type="InterPro" id="IPR000863">
    <property type="entry name" value="Sulfotransferase_dom"/>
</dbReference>
<feature type="region of interest" description="Disordered" evidence="3">
    <location>
        <begin position="289"/>
        <end position="308"/>
    </location>
</feature>
<evidence type="ECO:0000313" key="5">
    <source>
        <dbReference type="EMBL" id="GGK35525.1"/>
    </source>
</evidence>